<dbReference type="EMBL" id="FOXD01000011">
    <property type="protein sequence ID" value="SFP86475.1"/>
    <property type="molecule type" value="Genomic_DNA"/>
</dbReference>
<reference evidence="8" key="1">
    <citation type="submission" date="2016-10" db="EMBL/GenBank/DDBJ databases">
        <authorList>
            <person name="Varghese N."/>
            <person name="Submissions S."/>
        </authorList>
    </citation>
    <scope>NUCLEOTIDE SEQUENCE [LARGE SCALE GENOMIC DNA]</scope>
    <source>
        <strain evidence="8">S7</strain>
    </source>
</reference>
<dbReference type="STRING" id="1884432.SAMN05518683_11190"/>
<keyword evidence="2" id="KW-0805">Transcription regulation</keyword>
<dbReference type="RefSeq" id="WP_170841102.1">
    <property type="nucleotide sequence ID" value="NZ_FOXD01000011.1"/>
</dbReference>
<dbReference type="Proteomes" id="UP000198892">
    <property type="component" value="Unassembled WGS sequence"/>
</dbReference>
<sequence length="189" mass="22470">MKYDREAADEFLTQKDKNEERFICFYEAYSPLIYTIALKLLKDEKDAEDLVQEVCIEIYRYPHQFDPERGSVRSWVAVKARSRCMDRLRKRSEVVKEDIEVESTEQIEEEVVKKLEWEKTKRMLSRLPEKQKNAVIGNYLYDQSHAQLASSMKKPLGTVKSWVRQGIQSLQKQWFDDGSKKKSRDKHDL</sequence>
<dbReference type="Pfam" id="PF04542">
    <property type="entry name" value="Sigma70_r2"/>
    <property type="match status" value="1"/>
</dbReference>
<evidence type="ECO:0000256" key="1">
    <source>
        <dbReference type="ARBA" id="ARBA00010641"/>
    </source>
</evidence>
<dbReference type="InterPro" id="IPR013249">
    <property type="entry name" value="RNA_pol_sigma70_r4_t2"/>
</dbReference>
<dbReference type="InterPro" id="IPR014284">
    <property type="entry name" value="RNA_pol_sigma-70_dom"/>
</dbReference>
<dbReference type="Gene3D" id="1.10.1740.10">
    <property type="match status" value="1"/>
</dbReference>
<dbReference type="InterPro" id="IPR013325">
    <property type="entry name" value="RNA_pol_sigma_r2"/>
</dbReference>
<comment type="similarity">
    <text evidence="1">Belongs to the sigma-70 factor family. ECF subfamily.</text>
</comment>
<dbReference type="Gene3D" id="1.10.10.10">
    <property type="entry name" value="Winged helix-like DNA-binding domain superfamily/Winged helix DNA-binding domain"/>
    <property type="match status" value="1"/>
</dbReference>
<feature type="domain" description="RNA polymerase sigma-70 region 2" evidence="5">
    <location>
        <begin position="25"/>
        <end position="92"/>
    </location>
</feature>
<proteinExistence type="inferred from homology"/>
<dbReference type="PANTHER" id="PTHR43133:SF62">
    <property type="entry name" value="RNA POLYMERASE SIGMA FACTOR SIGZ"/>
    <property type="match status" value="1"/>
</dbReference>
<dbReference type="GO" id="GO:0016987">
    <property type="term" value="F:sigma factor activity"/>
    <property type="evidence" value="ECO:0007669"/>
    <property type="project" value="UniProtKB-KW"/>
</dbReference>
<organism evidence="7 8">
    <name type="scientific">Salibacterium halotolerans</name>
    <dbReference type="NCBI Taxonomy" id="1884432"/>
    <lineage>
        <taxon>Bacteria</taxon>
        <taxon>Bacillati</taxon>
        <taxon>Bacillota</taxon>
        <taxon>Bacilli</taxon>
        <taxon>Bacillales</taxon>
        <taxon>Bacillaceae</taxon>
    </lineage>
</organism>
<dbReference type="InterPro" id="IPR039425">
    <property type="entry name" value="RNA_pol_sigma-70-like"/>
</dbReference>
<name>A0A1I5TTS7_9BACI</name>
<keyword evidence="8" id="KW-1185">Reference proteome</keyword>
<gene>
    <name evidence="7" type="ORF">SAMN05518683_11190</name>
</gene>
<evidence type="ECO:0000259" key="6">
    <source>
        <dbReference type="Pfam" id="PF08281"/>
    </source>
</evidence>
<keyword evidence="4" id="KW-0804">Transcription</keyword>
<protein>
    <submittedName>
        <fullName evidence="7">RNA polymerase sigma-70 factor, ECF subfamily</fullName>
    </submittedName>
</protein>
<keyword evidence="3" id="KW-0731">Sigma factor</keyword>
<dbReference type="SUPFAM" id="SSF88946">
    <property type="entry name" value="Sigma2 domain of RNA polymerase sigma factors"/>
    <property type="match status" value="1"/>
</dbReference>
<evidence type="ECO:0000256" key="4">
    <source>
        <dbReference type="ARBA" id="ARBA00023163"/>
    </source>
</evidence>
<accession>A0A1I5TTS7</accession>
<evidence type="ECO:0000313" key="7">
    <source>
        <dbReference type="EMBL" id="SFP86475.1"/>
    </source>
</evidence>
<feature type="domain" description="RNA polymerase sigma factor 70 region 4 type 2" evidence="6">
    <location>
        <begin position="121"/>
        <end position="169"/>
    </location>
</feature>
<evidence type="ECO:0000256" key="2">
    <source>
        <dbReference type="ARBA" id="ARBA00023015"/>
    </source>
</evidence>
<dbReference type="GO" id="GO:0006352">
    <property type="term" value="P:DNA-templated transcription initiation"/>
    <property type="evidence" value="ECO:0007669"/>
    <property type="project" value="InterPro"/>
</dbReference>
<dbReference type="InterPro" id="IPR013324">
    <property type="entry name" value="RNA_pol_sigma_r3/r4-like"/>
</dbReference>
<evidence type="ECO:0000313" key="8">
    <source>
        <dbReference type="Proteomes" id="UP000198892"/>
    </source>
</evidence>
<evidence type="ECO:0000256" key="3">
    <source>
        <dbReference type="ARBA" id="ARBA00023082"/>
    </source>
</evidence>
<dbReference type="InterPro" id="IPR007627">
    <property type="entry name" value="RNA_pol_sigma70_r2"/>
</dbReference>
<dbReference type="PANTHER" id="PTHR43133">
    <property type="entry name" value="RNA POLYMERASE ECF-TYPE SIGMA FACTO"/>
    <property type="match status" value="1"/>
</dbReference>
<dbReference type="NCBIfam" id="TIGR02937">
    <property type="entry name" value="sigma70-ECF"/>
    <property type="match status" value="1"/>
</dbReference>
<dbReference type="AlphaFoldDB" id="A0A1I5TTS7"/>
<dbReference type="SUPFAM" id="SSF88659">
    <property type="entry name" value="Sigma3 and sigma4 domains of RNA polymerase sigma factors"/>
    <property type="match status" value="1"/>
</dbReference>
<evidence type="ECO:0000259" key="5">
    <source>
        <dbReference type="Pfam" id="PF04542"/>
    </source>
</evidence>
<dbReference type="InterPro" id="IPR036388">
    <property type="entry name" value="WH-like_DNA-bd_sf"/>
</dbReference>
<dbReference type="GO" id="GO:0003677">
    <property type="term" value="F:DNA binding"/>
    <property type="evidence" value="ECO:0007669"/>
    <property type="project" value="InterPro"/>
</dbReference>
<dbReference type="Pfam" id="PF08281">
    <property type="entry name" value="Sigma70_r4_2"/>
    <property type="match status" value="1"/>
</dbReference>